<dbReference type="OrthoDB" id="285670at2"/>
<protein>
    <submittedName>
        <fullName evidence="1">Pentapeptide repeat-containing protein</fullName>
    </submittedName>
</protein>
<gene>
    <name evidence="1" type="ORF">PX52LOC_07844</name>
</gene>
<dbReference type="InterPro" id="IPR001646">
    <property type="entry name" value="5peptide_repeat"/>
</dbReference>
<dbReference type="SUPFAM" id="SSF141571">
    <property type="entry name" value="Pentapeptide repeat-like"/>
    <property type="match status" value="1"/>
</dbReference>
<dbReference type="PANTHER" id="PTHR14136">
    <property type="entry name" value="BTB_POZ DOMAIN-CONTAINING PROTEIN KCTD9"/>
    <property type="match status" value="1"/>
</dbReference>
<dbReference type="Proteomes" id="UP000324974">
    <property type="component" value="Chromosome"/>
</dbReference>
<dbReference type="Gene3D" id="2.160.20.80">
    <property type="entry name" value="E3 ubiquitin-protein ligase SopA"/>
    <property type="match status" value="1"/>
</dbReference>
<evidence type="ECO:0000313" key="1">
    <source>
        <dbReference type="EMBL" id="QEL20734.1"/>
    </source>
</evidence>
<keyword evidence="2" id="KW-1185">Reference proteome</keyword>
<proteinExistence type="predicted"/>
<dbReference type="EMBL" id="CP042425">
    <property type="protein sequence ID" value="QEL20734.1"/>
    <property type="molecule type" value="Genomic_DNA"/>
</dbReference>
<organism evidence="1 2">
    <name type="scientific">Limnoglobus roseus</name>
    <dbReference type="NCBI Taxonomy" id="2598579"/>
    <lineage>
        <taxon>Bacteria</taxon>
        <taxon>Pseudomonadati</taxon>
        <taxon>Planctomycetota</taxon>
        <taxon>Planctomycetia</taxon>
        <taxon>Gemmatales</taxon>
        <taxon>Gemmataceae</taxon>
        <taxon>Limnoglobus</taxon>
    </lineage>
</organism>
<name>A0A5C1AU34_9BACT</name>
<accession>A0A5C1AU34</accession>
<dbReference type="AlphaFoldDB" id="A0A5C1AU34"/>
<sequence>MRRSLEDTWRLLESQHADVPRHPDGRPLIRDRMPTVYDEEPLGFSYFRSGLEDDDRSHLTMPRTLFSRSWLVRTSFAGTDLSESCMCWNDFDGCDFSGADLSGCDMRASHFRGCRFAGAVLRGADLRRSSFEGCDFAGADMAGAVAEDEDLDGCIHDFLSPEQQAVMALSPDEGPEPPGG</sequence>
<evidence type="ECO:0000313" key="2">
    <source>
        <dbReference type="Proteomes" id="UP000324974"/>
    </source>
</evidence>
<dbReference type="InterPro" id="IPR051082">
    <property type="entry name" value="Pentapeptide-BTB/POZ_domain"/>
</dbReference>
<dbReference type="KEGG" id="lrs:PX52LOC_07844"/>
<dbReference type="PANTHER" id="PTHR14136:SF17">
    <property type="entry name" value="BTB_POZ DOMAIN-CONTAINING PROTEIN KCTD9"/>
    <property type="match status" value="1"/>
</dbReference>
<dbReference type="Pfam" id="PF00805">
    <property type="entry name" value="Pentapeptide"/>
    <property type="match status" value="1"/>
</dbReference>
<reference evidence="2" key="1">
    <citation type="submission" date="2019-08" db="EMBL/GenBank/DDBJ databases">
        <title>Limnoglobus roseus gen. nov., sp. nov., a novel freshwater planctomycete with a giant genome from the family Gemmataceae.</title>
        <authorList>
            <person name="Kulichevskaya I.S."/>
            <person name="Naumoff D.G."/>
            <person name="Miroshnikov K."/>
            <person name="Ivanova A."/>
            <person name="Philippov D.A."/>
            <person name="Hakobyan A."/>
            <person name="Rijpstra I.C."/>
            <person name="Sinninghe Damste J.S."/>
            <person name="Liesack W."/>
            <person name="Dedysh S.N."/>
        </authorList>
    </citation>
    <scope>NUCLEOTIDE SEQUENCE [LARGE SCALE GENOMIC DNA]</scope>
    <source>
        <strain evidence="2">PX52</strain>
    </source>
</reference>